<keyword evidence="2" id="KW-0808">Transferase</keyword>
<dbReference type="InterPro" id="IPR003996">
    <property type="entry name" value="RTX_toxin-activating_protC_bac"/>
</dbReference>
<comment type="function">
    <text evidence="2">Involved in fatty acylation of protoxin at internal lysine residues, thereby converting it to the active toxin.</text>
</comment>
<keyword evidence="2" id="KW-0204">Cytolysis</keyword>
<sequence>MRFIEFDQTALEALGAVSVLMSRSPTYCQYPVACMPEWIEPAILLRQIKIFRDSAGVLAGYMTWAYLAPDVEDRFKNDPSVLLHFSEWNEGDRLWIMDFVCVNGNVRGLLREARASFPKAATAQSLRRNEDGAVRKVSTWRQKKRANGYVK</sequence>
<reference evidence="3 4" key="1">
    <citation type="submission" date="2023-04" db="EMBL/GenBank/DDBJ databases">
        <title>Luteimonas endophyticus RD2P54.</title>
        <authorList>
            <person name="Sun J.-Q."/>
        </authorList>
    </citation>
    <scope>NUCLEOTIDE SEQUENCE [LARGE SCALE GENOMIC DNA]</scope>
    <source>
        <strain evidence="3 4">RD2P54</strain>
    </source>
</reference>
<dbReference type="RefSeq" id="WP_280572544.1">
    <property type="nucleotide sequence ID" value="NZ_JARXRM010000010.1"/>
</dbReference>
<keyword evidence="2" id="KW-0963">Cytoplasm</keyword>
<gene>
    <name evidence="3" type="ORF">QFW77_02030</name>
</gene>
<dbReference type="Proteomes" id="UP001156940">
    <property type="component" value="Unassembled WGS sequence"/>
</dbReference>
<accession>A0ABT6J4P0</accession>
<keyword evidence="2" id="KW-0012">Acyltransferase</keyword>
<name>A0ABT6J4P0_9GAMM</name>
<evidence type="ECO:0000256" key="1">
    <source>
        <dbReference type="ARBA" id="ARBA00005686"/>
    </source>
</evidence>
<evidence type="ECO:0000313" key="4">
    <source>
        <dbReference type="Proteomes" id="UP001156940"/>
    </source>
</evidence>
<protein>
    <recommendedName>
        <fullName evidence="2">RTX toxin-activating lysine-acyltransferase</fullName>
        <ecNumber evidence="2">2.3.1.-</ecNumber>
    </recommendedName>
</protein>
<comment type="subcellular location">
    <subcellularLocation>
        <location evidence="2">Cytoplasm</location>
    </subcellularLocation>
</comment>
<proteinExistence type="inferred from homology"/>
<organism evidence="3 4">
    <name type="scientific">Luteimonas endophytica</name>
    <dbReference type="NCBI Taxonomy" id="3042023"/>
    <lineage>
        <taxon>Bacteria</taxon>
        <taxon>Pseudomonadati</taxon>
        <taxon>Pseudomonadota</taxon>
        <taxon>Gammaproteobacteria</taxon>
        <taxon>Lysobacterales</taxon>
        <taxon>Lysobacteraceae</taxon>
        <taxon>Luteimonas</taxon>
    </lineage>
</organism>
<comment type="similarity">
    <text evidence="1 2">Belongs to the RTX toxin acyltransferase family.</text>
</comment>
<dbReference type="EMBL" id="JARXRM010000010">
    <property type="protein sequence ID" value="MDH5821775.1"/>
    <property type="molecule type" value="Genomic_DNA"/>
</dbReference>
<evidence type="ECO:0000256" key="2">
    <source>
        <dbReference type="RuleBase" id="RU368102"/>
    </source>
</evidence>
<comment type="caution">
    <text evidence="3">The sequence shown here is derived from an EMBL/GenBank/DDBJ whole genome shotgun (WGS) entry which is preliminary data.</text>
</comment>
<evidence type="ECO:0000313" key="3">
    <source>
        <dbReference type="EMBL" id="MDH5821775.1"/>
    </source>
</evidence>
<dbReference type="Pfam" id="PF02794">
    <property type="entry name" value="HlyC"/>
    <property type="match status" value="1"/>
</dbReference>
<dbReference type="EC" id="2.3.1.-" evidence="2"/>
<keyword evidence="4" id="KW-1185">Reference proteome</keyword>